<evidence type="ECO:0000313" key="1">
    <source>
        <dbReference type="EMBL" id="KKL72940.1"/>
    </source>
</evidence>
<reference evidence="1" key="1">
    <citation type="journal article" date="2015" name="Nature">
        <title>Complex archaea that bridge the gap between prokaryotes and eukaryotes.</title>
        <authorList>
            <person name="Spang A."/>
            <person name="Saw J.H."/>
            <person name="Jorgensen S.L."/>
            <person name="Zaremba-Niedzwiedzka K."/>
            <person name="Martijn J."/>
            <person name="Lind A.E."/>
            <person name="van Eijk R."/>
            <person name="Schleper C."/>
            <person name="Guy L."/>
            <person name="Ettema T.J."/>
        </authorList>
    </citation>
    <scope>NUCLEOTIDE SEQUENCE</scope>
</reference>
<gene>
    <name evidence="1" type="ORF">LCGC14_2079860</name>
</gene>
<dbReference type="EMBL" id="LAZR01025115">
    <property type="protein sequence ID" value="KKL72940.1"/>
    <property type="molecule type" value="Genomic_DNA"/>
</dbReference>
<sequence>MNAQHDFNCQYATRDESEPAYQYKTHTGKMAYGYRITATDYETAKSRIPGDFLVVWHSSDNDVHTIDI</sequence>
<comment type="caution">
    <text evidence="1">The sequence shown here is derived from an EMBL/GenBank/DDBJ whole genome shotgun (WGS) entry which is preliminary data.</text>
</comment>
<proteinExistence type="predicted"/>
<organism evidence="1">
    <name type="scientific">marine sediment metagenome</name>
    <dbReference type="NCBI Taxonomy" id="412755"/>
    <lineage>
        <taxon>unclassified sequences</taxon>
        <taxon>metagenomes</taxon>
        <taxon>ecological metagenomes</taxon>
    </lineage>
</organism>
<protein>
    <submittedName>
        <fullName evidence="1">Uncharacterized protein</fullName>
    </submittedName>
</protein>
<feature type="non-terminal residue" evidence="1">
    <location>
        <position position="68"/>
    </location>
</feature>
<name>A0A0F9GUA5_9ZZZZ</name>
<accession>A0A0F9GUA5</accession>
<dbReference type="AlphaFoldDB" id="A0A0F9GUA5"/>